<gene>
    <name evidence="1" type="ORF">NDU88_002827</name>
</gene>
<dbReference type="EMBL" id="JANPWB010000006">
    <property type="protein sequence ID" value="KAJ1177574.1"/>
    <property type="molecule type" value="Genomic_DNA"/>
</dbReference>
<proteinExistence type="predicted"/>
<keyword evidence="2" id="KW-1185">Reference proteome</keyword>
<organism evidence="1 2">
    <name type="scientific">Pleurodeles waltl</name>
    <name type="common">Iberian ribbed newt</name>
    <dbReference type="NCBI Taxonomy" id="8319"/>
    <lineage>
        <taxon>Eukaryota</taxon>
        <taxon>Metazoa</taxon>
        <taxon>Chordata</taxon>
        <taxon>Craniata</taxon>
        <taxon>Vertebrata</taxon>
        <taxon>Euteleostomi</taxon>
        <taxon>Amphibia</taxon>
        <taxon>Batrachia</taxon>
        <taxon>Caudata</taxon>
        <taxon>Salamandroidea</taxon>
        <taxon>Salamandridae</taxon>
        <taxon>Pleurodelinae</taxon>
        <taxon>Pleurodeles</taxon>
    </lineage>
</organism>
<name>A0AAV7TLR4_PLEWA</name>
<evidence type="ECO:0000313" key="2">
    <source>
        <dbReference type="Proteomes" id="UP001066276"/>
    </source>
</evidence>
<sequence length="105" mass="11010">MLDGSHGHCCLLSRHTGPYARGCQYNPGPPSVATCRPLLSLQQAHRADVARKVNAASGIVGAVGSSVLGACYKSLHQRSMVGPKSSLRLQYMSQATGSDCTVMPP</sequence>
<evidence type="ECO:0000313" key="1">
    <source>
        <dbReference type="EMBL" id="KAJ1177574.1"/>
    </source>
</evidence>
<dbReference type="Proteomes" id="UP001066276">
    <property type="component" value="Chromosome 3_2"/>
</dbReference>
<protein>
    <submittedName>
        <fullName evidence="1">Uncharacterized protein</fullName>
    </submittedName>
</protein>
<reference evidence="1" key="1">
    <citation type="journal article" date="2022" name="bioRxiv">
        <title>Sequencing and chromosome-scale assembly of the giantPleurodeles waltlgenome.</title>
        <authorList>
            <person name="Brown T."/>
            <person name="Elewa A."/>
            <person name="Iarovenko S."/>
            <person name="Subramanian E."/>
            <person name="Araus A.J."/>
            <person name="Petzold A."/>
            <person name="Susuki M."/>
            <person name="Suzuki K.-i.T."/>
            <person name="Hayashi T."/>
            <person name="Toyoda A."/>
            <person name="Oliveira C."/>
            <person name="Osipova E."/>
            <person name="Leigh N.D."/>
            <person name="Simon A."/>
            <person name="Yun M.H."/>
        </authorList>
    </citation>
    <scope>NUCLEOTIDE SEQUENCE</scope>
    <source>
        <strain evidence="1">20211129_DDA</strain>
        <tissue evidence="1">Liver</tissue>
    </source>
</reference>
<comment type="caution">
    <text evidence="1">The sequence shown here is derived from an EMBL/GenBank/DDBJ whole genome shotgun (WGS) entry which is preliminary data.</text>
</comment>
<dbReference type="AlphaFoldDB" id="A0AAV7TLR4"/>
<accession>A0AAV7TLR4</accession>